<sequence>MQQYVSKFIILICFIFSFTAAHSQDLGLDVYTDSHGIAFYKKALEDIDGDPYIFKNWLPGVVETTDGKRFDKLKLKYDAYTNNLLFVYDENDEPQLFKDNIKTFTLMSTSSIVFAKGFPATGDLTPQSYYQVLSKGKVTLLKHYQKIIHEKTEYNNPVVYKNFQDANGYYVYTNNSVVPLKRNKEAILELFADKKEAVSSYINSNAINIKDDTALVKVFNYYNTL</sequence>
<keyword evidence="3" id="KW-1185">Reference proteome</keyword>
<evidence type="ECO:0000313" key="2">
    <source>
        <dbReference type="EMBL" id="WCT11823.1"/>
    </source>
</evidence>
<dbReference type="Proteomes" id="UP001216139">
    <property type="component" value="Chromosome"/>
</dbReference>
<proteinExistence type="predicted"/>
<dbReference type="EMBL" id="CP117167">
    <property type="protein sequence ID" value="WCT11823.1"/>
    <property type="molecule type" value="Genomic_DNA"/>
</dbReference>
<gene>
    <name evidence="2" type="ORF">PQO05_24125</name>
</gene>
<organism evidence="2 3">
    <name type="scientific">Mucilaginibacter jinjuensis</name>
    <dbReference type="NCBI Taxonomy" id="1176721"/>
    <lineage>
        <taxon>Bacteria</taxon>
        <taxon>Pseudomonadati</taxon>
        <taxon>Bacteroidota</taxon>
        <taxon>Sphingobacteriia</taxon>
        <taxon>Sphingobacteriales</taxon>
        <taxon>Sphingobacteriaceae</taxon>
        <taxon>Mucilaginibacter</taxon>
    </lineage>
</organism>
<accession>A0ABY7T6C6</accession>
<feature type="chain" id="PRO_5045229518" description="DKNYY family protein" evidence="1">
    <location>
        <begin position="24"/>
        <end position="225"/>
    </location>
</feature>
<feature type="signal peptide" evidence="1">
    <location>
        <begin position="1"/>
        <end position="23"/>
    </location>
</feature>
<keyword evidence="1" id="KW-0732">Signal</keyword>
<name>A0ABY7T6C6_9SPHI</name>
<dbReference type="RefSeq" id="WP_273630015.1">
    <property type="nucleotide sequence ID" value="NZ_CP117167.1"/>
</dbReference>
<evidence type="ECO:0000313" key="3">
    <source>
        <dbReference type="Proteomes" id="UP001216139"/>
    </source>
</evidence>
<evidence type="ECO:0008006" key="4">
    <source>
        <dbReference type="Google" id="ProtNLM"/>
    </source>
</evidence>
<reference evidence="2 3" key="1">
    <citation type="submission" date="2023-02" db="EMBL/GenBank/DDBJ databases">
        <title>Genome sequence of Mucilaginibacter jinjuensis strain KACC 16571.</title>
        <authorList>
            <person name="Kim S."/>
            <person name="Heo J."/>
            <person name="Kwon S.-W."/>
        </authorList>
    </citation>
    <scope>NUCLEOTIDE SEQUENCE [LARGE SCALE GENOMIC DNA]</scope>
    <source>
        <strain evidence="2 3">KACC 16571</strain>
    </source>
</reference>
<evidence type="ECO:0000256" key="1">
    <source>
        <dbReference type="SAM" id="SignalP"/>
    </source>
</evidence>
<protein>
    <recommendedName>
        <fullName evidence="4">DKNYY family protein</fullName>
    </recommendedName>
</protein>